<dbReference type="Proteomes" id="UP000194003">
    <property type="component" value="Unassembled WGS sequence"/>
</dbReference>
<dbReference type="InterPro" id="IPR001309">
    <property type="entry name" value="Pept_C14_p20"/>
</dbReference>
<dbReference type="Pfam" id="PF00656">
    <property type="entry name" value="Peptidase_C14"/>
    <property type="match status" value="1"/>
</dbReference>
<dbReference type="GO" id="GO:0006508">
    <property type="term" value="P:proteolysis"/>
    <property type="evidence" value="ECO:0007669"/>
    <property type="project" value="InterPro"/>
</dbReference>
<evidence type="ECO:0000259" key="2">
    <source>
        <dbReference type="PROSITE" id="PS50208"/>
    </source>
</evidence>
<dbReference type="PROSITE" id="PS00018">
    <property type="entry name" value="EF_HAND_1"/>
    <property type="match status" value="1"/>
</dbReference>
<dbReference type="AlphaFoldDB" id="A0A1Y2K0N3"/>
<comment type="caution">
    <text evidence="3">The sequence shown here is derived from an EMBL/GenBank/DDBJ whole genome shotgun (WGS) entry which is preliminary data.</text>
</comment>
<feature type="region of interest" description="Disordered" evidence="1">
    <location>
        <begin position="287"/>
        <end position="310"/>
    </location>
</feature>
<evidence type="ECO:0000313" key="4">
    <source>
        <dbReference type="Proteomes" id="UP000194003"/>
    </source>
</evidence>
<dbReference type="InterPro" id="IPR052039">
    <property type="entry name" value="Caspase-related_regulators"/>
</dbReference>
<protein>
    <submittedName>
        <fullName evidence="3">Putative peptidase C14 caspase catalytic subunit p20</fullName>
    </submittedName>
</protein>
<accession>A0A1Y2K0N3</accession>
<dbReference type="InterPro" id="IPR029030">
    <property type="entry name" value="Caspase-like_dom_sf"/>
</dbReference>
<dbReference type="PANTHER" id="PTHR22576:SF37">
    <property type="entry name" value="MUCOSA-ASSOCIATED LYMPHOID TISSUE LYMPHOMA TRANSLOCATION PROTEIN 1"/>
    <property type="match status" value="1"/>
</dbReference>
<dbReference type="GO" id="GO:0004197">
    <property type="term" value="F:cysteine-type endopeptidase activity"/>
    <property type="evidence" value="ECO:0007669"/>
    <property type="project" value="InterPro"/>
</dbReference>
<sequence length="364" mass="40186">MWPLHDAQAGLQRIKESASRGLTVELKSQDRPDAKSAGSVQLYNKSYALVIGIDHYTNGWPPLSNAVRDAKMVADALREKGFEVTFKQDLNSAELKSALEEFHILKGADPQARLFVWYAGHGHTLNGEGYLAPADAPRPTDNEALFKLRALSLRNFGVYVRSAVSKHVMAVFDSCFSGTIFSAQRSLPPAAITRAVTEPVRQFISSGDAKQEVSDDGLFRQVFLDALQGKGSADANRDGYLTGSELGLFLTDRLTNLSNARQTPRYGKLRDRRFDQGDFVFQVKLAPLPAPKPPPPAATPPSSAPRDSSLAAEAERTFWESVHAEGDPALYRAYLKQYPKGYYASLARIFIRKAEERARAAQQR</sequence>
<keyword evidence="4" id="KW-1185">Reference proteome</keyword>
<organism evidence="3 4">
    <name type="scientific">Magnetofaba australis IT-1</name>
    <dbReference type="NCBI Taxonomy" id="1434232"/>
    <lineage>
        <taxon>Bacteria</taxon>
        <taxon>Pseudomonadati</taxon>
        <taxon>Pseudomonadota</taxon>
        <taxon>Magnetococcia</taxon>
        <taxon>Magnetococcales</taxon>
        <taxon>Magnetococcaceae</taxon>
        <taxon>Magnetofaba</taxon>
    </lineage>
</organism>
<dbReference type="PANTHER" id="PTHR22576">
    <property type="entry name" value="MUCOSA ASSOCIATED LYMPHOID TISSUE LYMPHOMA TRANSLOCATION PROTEIN 1/PARACASPASE"/>
    <property type="match status" value="1"/>
</dbReference>
<dbReference type="SUPFAM" id="SSF52129">
    <property type="entry name" value="Caspase-like"/>
    <property type="match status" value="1"/>
</dbReference>
<evidence type="ECO:0000313" key="3">
    <source>
        <dbReference type="EMBL" id="OSM01590.1"/>
    </source>
</evidence>
<reference evidence="3 4" key="1">
    <citation type="journal article" date="2016" name="BMC Genomics">
        <title>Combined genomic and structural analyses of a cultured magnetotactic bacterium reveals its niche adaptation to a dynamic environment.</title>
        <authorList>
            <person name="Araujo A.C."/>
            <person name="Morillo V."/>
            <person name="Cypriano J."/>
            <person name="Teixeira L.C."/>
            <person name="Leao P."/>
            <person name="Lyra S."/>
            <person name="Almeida L.G."/>
            <person name="Bazylinski D.A."/>
            <person name="Vasconcellos A.T."/>
            <person name="Abreu F."/>
            <person name="Lins U."/>
        </authorList>
    </citation>
    <scope>NUCLEOTIDE SEQUENCE [LARGE SCALE GENOMIC DNA]</scope>
    <source>
        <strain evidence="3 4">IT-1</strain>
    </source>
</reference>
<feature type="domain" description="Caspase family p20" evidence="2">
    <location>
        <begin position="44"/>
        <end position="175"/>
    </location>
</feature>
<feature type="compositionally biased region" description="Pro residues" evidence="1">
    <location>
        <begin position="288"/>
        <end position="303"/>
    </location>
</feature>
<gene>
    <name evidence="3" type="ORF">MAIT1_01592</name>
</gene>
<name>A0A1Y2K0N3_9PROT</name>
<dbReference type="Gene3D" id="3.40.50.1460">
    <property type="match status" value="1"/>
</dbReference>
<dbReference type="STRING" id="1434232.MAIT1_01592"/>
<dbReference type="InterPro" id="IPR018247">
    <property type="entry name" value="EF_Hand_1_Ca_BS"/>
</dbReference>
<evidence type="ECO:0000256" key="1">
    <source>
        <dbReference type="SAM" id="MobiDB-lite"/>
    </source>
</evidence>
<dbReference type="EMBL" id="LVJN01000020">
    <property type="protein sequence ID" value="OSM01590.1"/>
    <property type="molecule type" value="Genomic_DNA"/>
</dbReference>
<dbReference type="PROSITE" id="PS50208">
    <property type="entry name" value="CASPASE_P20"/>
    <property type="match status" value="1"/>
</dbReference>
<proteinExistence type="predicted"/>
<dbReference type="InterPro" id="IPR011600">
    <property type="entry name" value="Pept_C14_caspase"/>
</dbReference>